<protein>
    <submittedName>
        <fullName evidence="1">Uncharacterized protein</fullName>
    </submittedName>
</protein>
<dbReference type="STRING" id="1801997.A3J64_01750"/>
<accession>A0A1G2FHU9</accession>
<comment type="caution">
    <text evidence="1">The sequence shown here is derived from an EMBL/GenBank/DDBJ whole genome shotgun (WGS) entry which is preliminary data.</text>
</comment>
<dbReference type="AlphaFoldDB" id="A0A1G2FHU9"/>
<gene>
    <name evidence="1" type="ORF">A3J64_01750</name>
</gene>
<proteinExistence type="predicted"/>
<evidence type="ECO:0000313" key="1">
    <source>
        <dbReference type="EMBL" id="OGZ37417.1"/>
    </source>
</evidence>
<dbReference type="Proteomes" id="UP000177061">
    <property type="component" value="Unassembled WGS sequence"/>
</dbReference>
<dbReference type="EMBL" id="MHNB01000008">
    <property type="protein sequence ID" value="OGZ37417.1"/>
    <property type="molecule type" value="Genomic_DNA"/>
</dbReference>
<reference evidence="1 2" key="1">
    <citation type="journal article" date="2016" name="Nat. Commun.">
        <title>Thousands of microbial genomes shed light on interconnected biogeochemical processes in an aquifer system.</title>
        <authorList>
            <person name="Anantharaman K."/>
            <person name="Brown C.T."/>
            <person name="Hug L.A."/>
            <person name="Sharon I."/>
            <person name="Castelle C.J."/>
            <person name="Probst A.J."/>
            <person name="Thomas B.C."/>
            <person name="Singh A."/>
            <person name="Wilkins M.J."/>
            <person name="Karaoz U."/>
            <person name="Brodie E.L."/>
            <person name="Williams K.H."/>
            <person name="Hubbard S.S."/>
            <person name="Banfield J.F."/>
        </authorList>
    </citation>
    <scope>NUCLEOTIDE SEQUENCE [LARGE SCALE GENOMIC DNA]</scope>
</reference>
<name>A0A1G2FHU9_9BACT</name>
<organism evidence="1 2">
    <name type="scientific">Candidatus Portnoybacteria bacterium RIFCSPHIGHO2_12_FULL_38_9</name>
    <dbReference type="NCBI Taxonomy" id="1801997"/>
    <lineage>
        <taxon>Bacteria</taxon>
        <taxon>Candidatus Portnoyibacteriota</taxon>
    </lineage>
</organism>
<evidence type="ECO:0000313" key="2">
    <source>
        <dbReference type="Proteomes" id="UP000177061"/>
    </source>
</evidence>
<sequence length="71" mass="8304">MPSRPNESRRPRVIARSRAEKLSLHFFILRAPFFLLKGKTIFLRGRPPLCGGWRRVSKGFAFWIYVSDLAK</sequence>